<dbReference type="GO" id="GO:0005634">
    <property type="term" value="C:nucleus"/>
    <property type="evidence" value="ECO:0007669"/>
    <property type="project" value="TreeGrafter"/>
</dbReference>
<dbReference type="Proteomes" id="UP001385951">
    <property type="component" value="Unassembled WGS sequence"/>
</dbReference>
<protein>
    <recommendedName>
        <fullName evidence="2">EVE domain-containing protein</fullName>
    </recommendedName>
</protein>
<accession>A0AAW0GU98</accession>
<dbReference type="InterPro" id="IPR052181">
    <property type="entry name" value="5hmC_binding"/>
</dbReference>
<dbReference type="InterPro" id="IPR015947">
    <property type="entry name" value="PUA-like_sf"/>
</dbReference>
<feature type="domain" description="EVE" evidence="2">
    <location>
        <begin position="5"/>
        <end position="93"/>
    </location>
</feature>
<feature type="region of interest" description="Disordered" evidence="1">
    <location>
        <begin position="97"/>
        <end position="185"/>
    </location>
</feature>
<feature type="compositionally biased region" description="Basic and acidic residues" evidence="1">
    <location>
        <begin position="133"/>
        <end position="148"/>
    </location>
</feature>
<evidence type="ECO:0000259" key="2">
    <source>
        <dbReference type="Pfam" id="PF01878"/>
    </source>
</evidence>
<sequence>MSAETFRPQKTDQDNPKWYMVDVTLRSRATHFIPLSLLKHLASLSPSSSSVMDPPEEVAYIEKEGIKAIKDMALINRGRLSVQPVEETAWGTMEMLADRGGWDDMNTKPTAKRKNEKATTKKPPTRKPKAKKSSSDDEAKAEETDSEGKQPVVSAKPRGSKRKVAETEDDTDNTRATRRSTRLKT</sequence>
<evidence type="ECO:0000256" key="1">
    <source>
        <dbReference type="SAM" id="MobiDB-lite"/>
    </source>
</evidence>
<dbReference type="AlphaFoldDB" id="A0AAW0GU98"/>
<feature type="compositionally biased region" description="Basic and acidic residues" evidence="1">
    <location>
        <begin position="97"/>
        <end position="106"/>
    </location>
</feature>
<gene>
    <name evidence="3" type="ORF">QCA50_000797</name>
</gene>
<dbReference type="InterPro" id="IPR002740">
    <property type="entry name" value="EVE_domain"/>
</dbReference>
<feature type="compositionally biased region" description="Basic residues" evidence="1">
    <location>
        <begin position="176"/>
        <end position="185"/>
    </location>
</feature>
<dbReference type="Pfam" id="PF01878">
    <property type="entry name" value="EVE"/>
    <property type="match status" value="1"/>
</dbReference>
<proteinExistence type="predicted"/>
<reference evidence="3 4" key="1">
    <citation type="submission" date="2022-09" db="EMBL/GenBank/DDBJ databases">
        <authorList>
            <person name="Palmer J.M."/>
        </authorList>
    </citation>
    <scope>NUCLEOTIDE SEQUENCE [LARGE SCALE GENOMIC DNA]</scope>
    <source>
        <strain evidence="3 4">DSM 7382</strain>
    </source>
</reference>
<dbReference type="SUPFAM" id="SSF88697">
    <property type="entry name" value="PUA domain-like"/>
    <property type="match status" value="1"/>
</dbReference>
<feature type="compositionally biased region" description="Basic residues" evidence="1">
    <location>
        <begin position="123"/>
        <end position="132"/>
    </location>
</feature>
<name>A0AAW0GU98_9APHY</name>
<organism evidence="3 4">
    <name type="scientific">Cerrena zonata</name>
    <dbReference type="NCBI Taxonomy" id="2478898"/>
    <lineage>
        <taxon>Eukaryota</taxon>
        <taxon>Fungi</taxon>
        <taxon>Dikarya</taxon>
        <taxon>Basidiomycota</taxon>
        <taxon>Agaricomycotina</taxon>
        <taxon>Agaricomycetes</taxon>
        <taxon>Polyporales</taxon>
        <taxon>Cerrenaceae</taxon>
        <taxon>Cerrena</taxon>
    </lineage>
</organism>
<evidence type="ECO:0000313" key="4">
    <source>
        <dbReference type="Proteomes" id="UP001385951"/>
    </source>
</evidence>
<dbReference type="PANTHER" id="PTHR14087:SF7">
    <property type="entry name" value="THYMOCYTE NUCLEAR PROTEIN 1"/>
    <property type="match status" value="1"/>
</dbReference>
<dbReference type="EMBL" id="JASBNA010000001">
    <property type="protein sequence ID" value="KAK7696146.1"/>
    <property type="molecule type" value="Genomic_DNA"/>
</dbReference>
<dbReference type="Gene3D" id="3.10.590.10">
    <property type="entry name" value="ph1033 like domains"/>
    <property type="match status" value="1"/>
</dbReference>
<comment type="caution">
    <text evidence="3">The sequence shown here is derived from an EMBL/GenBank/DDBJ whole genome shotgun (WGS) entry which is preliminary data.</text>
</comment>
<evidence type="ECO:0000313" key="3">
    <source>
        <dbReference type="EMBL" id="KAK7696146.1"/>
    </source>
</evidence>
<dbReference type="PANTHER" id="PTHR14087">
    <property type="entry name" value="THYMOCYTE NUCLEAR PROTEIN 1"/>
    <property type="match status" value="1"/>
</dbReference>
<keyword evidence="4" id="KW-1185">Reference proteome</keyword>